<dbReference type="SMART" id="SM00347">
    <property type="entry name" value="HTH_MARR"/>
    <property type="match status" value="1"/>
</dbReference>
<keyword evidence="6" id="KW-1185">Reference proteome</keyword>
<keyword evidence="3" id="KW-0804">Transcription</keyword>
<dbReference type="PRINTS" id="PR00598">
    <property type="entry name" value="HTHMARR"/>
</dbReference>
<dbReference type="Pfam" id="PF01047">
    <property type="entry name" value="MarR"/>
    <property type="match status" value="1"/>
</dbReference>
<evidence type="ECO:0000256" key="2">
    <source>
        <dbReference type="ARBA" id="ARBA00023125"/>
    </source>
</evidence>
<dbReference type="SUPFAM" id="SSF46785">
    <property type="entry name" value="Winged helix' DNA-binding domain"/>
    <property type="match status" value="1"/>
</dbReference>
<evidence type="ECO:0000259" key="4">
    <source>
        <dbReference type="PROSITE" id="PS50995"/>
    </source>
</evidence>
<evidence type="ECO:0000256" key="1">
    <source>
        <dbReference type="ARBA" id="ARBA00023015"/>
    </source>
</evidence>
<dbReference type="PROSITE" id="PS50995">
    <property type="entry name" value="HTH_MARR_2"/>
    <property type="match status" value="1"/>
</dbReference>
<reference evidence="5" key="1">
    <citation type="submission" date="2022-10" db="EMBL/GenBank/DDBJ databases">
        <title>The complete genomes of actinobacterial strains from the NBC collection.</title>
        <authorList>
            <person name="Joergensen T.S."/>
            <person name="Alvarez Arevalo M."/>
            <person name="Sterndorff E.B."/>
            <person name="Faurdal D."/>
            <person name="Vuksanovic O."/>
            <person name="Mourched A.-S."/>
            <person name="Charusanti P."/>
            <person name="Shaw S."/>
            <person name="Blin K."/>
            <person name="Weber T."/>
        </authorList>
    </citation>
    <scope>NUCLEOTIDE SEQUENCE</scope>
    <source>
        <strain evidence="5">NBC_01482</strain>
    </source>
</reference>
<accession>A0ABZ1YVI9</accession>
<evidence type="ECO:0000313" key="6">
    <source>
        <dbReference type="Proteomes" id="UP001432062"/>
    </source>
</evidence>
<feature type="domain" description="HTH marR-type" evidence="4">
    <location>
        <begin position="9"/>
        <end position="139"/>
    </location>
</feature>
<dbReference type="InterPro" id="IPR000835">
    <property type="entry name" value="HTH_MarR-typ"/>
</dbReference>
<keyword evidence="1" id="KW-0805">Transcription regulation</keyword>
<proteinExistence type="predicted"/>
<dbReference type="InterPro" id="IPR036388">
    <property type="entry name" value="WH-like_DNA-bd_sf"/>
</dbReference>
<organism evidence="5 6">
    <name type="scientific">Nocardia vinacea</name>
    <dbReference type="NCBI Taxonomy" id="96468"/>
    <lineage>
        <taxon>Bacteria</taxon>
        <taxon>Bacillati</taxon>
        <taxon>Actinomycetota</taxon>
        <taxon>Actinomycetes</taxon>
        <taxon>Mycobacteriales</taxon>
        <taxon>Nocardiaceae</taxon>
        <taxon>Nocardia</taxon>
    </lineage>
</organism>
<keyword evidence="2" id="KW-0238">DNA-binding</keyword>
<dbReference type="InterPro" id="IPR036390">
    <property type="entry name" value="WH_DNA-bd_sf"/>
</dbReference>
<dbReference type="Proteomes" id="UP001432062">
    <property type="component" value="Chromosome"/>
</dbReference>
<evidence type="ECO:0000313" key="5">
    <source>
        <dbReference type="EMBL" id="WUV46285.1"/>
    </source>
</evidence>
<dbReference type="EMBL" id="CP109441">
    <property type="protein sequence ID" value="WUV46285.1"/>
    <property type="molecule type" value="Genomic_DNA"/>
</dbReference>
<dbReference type="PANTHER" id="PTHR42756:SF1">
    <property type="entry name" value="TRANSCRIPTIONAL REPRESSOR OF EMRAB OPERON"/>
    <property type="match status" value="1"/>
</dbReference>
<sequence>MNDTIDEIEEQLIVALRRSRRTSFESAERVHPGLEPAAYAFLMRLDAIGPSRPSDLASYFRIGKATTGRQLSALEELGLIDRQPDPDDGRAQLLALTTLGKQRLDATRVARRRVLHERLSSWPESDLATLAELLHRLNAEFGD</sequence>
<name>A0ABZ1YVI9_9NOCA</name>
<dbReference type="PANTHER" id="PTHR42756">
    <property type="entry name" value="TRANSCRIPTIONAL REGULATOR, MARR"/>
    <property type="match status" value="1"/>
</dbReference>
<dbReference type="RefSeq" id="WP_327099546.1">
    <property type="nucleotide sequence ID" value="NZ_CP109149.1"/>
</dbReference>
<dbReference type="Gene3D" id="1.10.10.10">
    <property type="entry name" value="Winged helix-like DNA-binding domain superfamily/Winged helix DNA-binding domain"/>
    <property type="match status" value="1"/>
</dbReference>
<protein>
    <submittedName>
        <fullName evidence="5">MarR family transcriptional regulator</fullName>
    </submittedName>
</protein>
<evidence type="ECO:0000256" key="3">
    <source>
        <dbReference type="ARBA" id="ARBA00023163"/>
    </source>
</evidence>
<gene>
    <name evidence="5" type="ORF">OG563_45750</name>
</gene>